<sequence>MKNLLAGIGLSIIAMFVLSACATSGSSDEGDSTGGDGAADKSEVTIAFQENIQTMDPHNGSAGIDNSVQYAIYESMFTPDEDGELQPLLATDYEISDDGLTYTFKLRDDVTFTDGAEFNADAVKANLDRIIDSEGSLNNYKSLRDVEKVEVADDYEVEVTLNNINSQFINKIGMLRMASPDALENDIDFGEESAGTGPFVLEKWNHGDSLVATKNEDYWEEDLPKVDKVTFKPIPEDGSRIAMLKTGEADYIFPVPVNDVESLEAEDNIEVSVVESTYVNYATINTSKEPFNKKEVRQAMNYALNQEDFVKVVKNGYGIVSDSALPATNNYYAAQEPYDYDLEKAKELLADAGYEDGFSTEIWGSDSSKDKRGMQFIQQQLGEIGIDVEIKQMERGTLSDEINKPESAEDSEVEMWYVGWSSQVGDADNATNPLFSSSSFPPNGSNTAYYDNEKADKLIEEGLHAKSEEEAAEKYAELQEILWDDAPWLFTAVDEEPTAMRKGLKGIWRSADGNFYLREVEWE</sequence>
<dbReference type="SUPFAM" id="SSF53850">
    <property type="entry name" value="Periplasmic binding protein-like II"/>
    <property type="match status" value="1"/>
</dbReference>
<evidence type="ECO:0000259" key="9">
    <source>
        <dbReference type="Pfam" id="PF00496"/>
    </source>
</evidence>
<feature type="domain" description="Solute-binding protein family 5" evidence="9">
    <location>
        <begin position="84"/>
        <end position="439"/>
    </location>
</feature>
<evidence type="ECO:0000256" key="1">
    <source>
        <dbReference type="ARBA" id="ARBA00003489"/>
    </source>
</evidence>
<keyword evidence="6 8" id="KW-0732">Signal</keyword>
<dbReference type="InterPro" id="IPR039424">
    <property type="entry name" value="SBP_5"/>
</dbReference>
<protein>
    <recommendedName>
        <fullName evidence="4">Glutathione-binding protein GsiB</fullName>
    </recommendedName>
</protein>
<evidence type="ECO:0000256" key="6">
    <source>
        <dbReference type="ARBA" id="ARBA00022729"/>
    </source>
</evidence>
<keyword evidence="5" id="KW-0813">Transport</keyword>
<dbReference type="Proteomes" id="UP000641206">
    <property type="component" value="Unassembled WGS sequence"/>
</dbReference>
<proteinExistence type="inferred from homology"/>
<dbReference type="InterPro" id="IPR030678">
    <property type="entry name" value="Peptide/Ni-bd"/>
</dbReference>
<dbReference type="Gene3D" id="3.10.105.10">
    <property type="entry name" value="Dipeptide-binding Protein, Domain 3"/>
    <property type="match status" value="1"/>
</dbReference>
<evidence type="ECO:0000256" key="4">
    <source>
        <dbReference type="ARBA" id="ARBA00017393"/>
    </source>
</evidence>
<name>A0ABQ2NSW5_9BACI</name>
<evidence type="ECO:0000256" key="2">
    <source>
        <dbReference type="ARBA" id="ARBA00004418"/>
    </source>
</evidence>
<evidence type="ECO:0000256" key="8">
    <source>
        <dbReference type="SAM" id="SignalP"/>
    </source>
</evidence>
<dbReference type="Gene3D" id="3.90.76.10">
    <property type="entry name" value="Dipeptide-binding Protein, Domain 1"/>
    <property type="match status" value="1"/>
</dbReference>
<evidence type="ECO:0000313" key="11">
    <source>
        <dbReference type="Proteomes" id="UP000641206"/>
    </source>
</evidence>
<gene>
    <name evidence="10" type="primary">gsiB</name>
    <name evidence="10" type="ORF">GCM10011346_17810</name>
</gene>
<comment type="subcellular location">
    <subcellularLocation>
        <location evidence="2">Periplasm</location>
    </subcellularLocation>
</comment>
<keyword evidence="11" id="KW-1185">Reference proteome</keyword>
<feature type="signal peptide" evidence="8">
    <location>
        <begin position="1"/>
        <end position="22"/>
    </location>
</feature>
<comment type="caution">
    <text evidence="10">The sequence shown here is derived from an EMBL/GenBank/DDBJ whole genome shotgun (WGS) entry which is preliminary data.</text>
</comment>
<dbReference type="RefSeq" id="WP_188734090.1">
    <property type="nucleotide sequence ID" value="NZ_BMLW01000004.1"/>
</dbReference>
<dbReference type="PANTHER" id="PTHR30290:SF32">
    <property type="entry name" value="GLUTATHIONE-BINDING PROTEIN GSIB"/>
    <property type="match status" value="1"/>
</dbReference>
<accession>A0ABQ2NSW5</accession>
<evidence type="ECO:0000256" key="3">
    <source>
        <dbReference type="ARBA" id="ARBA00005695"/>
    </source>
</evidence>
<organism evidence="10 11">
    <name type="scientific">Oceanobacillus neutriphilus</name>
    <dbReference type="NCBI Taxonomy" id="531815"/>
    <lineage>
        <taxon>Bacteria</taxon>
        <taxon>Bacillati</taxon>
        <taxon>Bacillota</taxon>
        <taxon>Bacilli</taxon>
        <taxon>Bacillales</taxon>
        <taxon>Bacillaceae</taxon>
        <taxon>Oceanobacillus</taxon>
    </lineage>
</organism>
<evidence type="ECO:0000256" key="7">
    <source>
        <dbReference type="ARBA" id="ARBA00022764"/>
    </source>
</evidence>
<comment type="similarity">
    <text evidence="3">Belongs to the bacterial solute-binding protein 5 family.</text>
</comment>
<feature type="chain" id="PRO_5045668443" description="Glutathione-binding protein GsiB" evidence="8">
    <location>
        <begin position="23"/>
        <end position="523"/>
    </location>
</feature>
<dbReference type="PIRSF" id="PIRSF002741">
    <property type="entry name" value="MppA"/>
    <property type="match status" value="1"/>
</dbReference>
<dbReference type="PANTHER" id="PTHR30290">
    <property type="entry name" value="PERIPLASMIC BINDING COMPONENT OF ABC TRANSPORTER"/>
    <property type="match status" value="1"/>
</dbReference>
<dbReference type="Pfam" id="PF00496">
    <property type="entry name" value="SBP_bac_5"/>
    <property type="match status" value="1"/>
</dbReference>
<keyword evidence="7" id="KW-0574">Periplasm</keyword>
<reference evidence="11" key="1">
    <citation type="journal article" date="2019" name="Int. J. Syst. Evol. Microbiol.">
        <title>The Global Catalogue of Microorganisms (GCM) 10K type strain sequencing project: providing services to taxonomists for standard genome sequencing and annotation.</title>
        <authorList>
            <consortium name="The Broad Institute Genomics Platform"/>
            <consortium name="The Broad Institute Genome Sequencing Center for Infectious Disease"/>
            <person name="Wu L."/>
            <person name="Ma J."/>
        </authorList>
    </citation>
    <scope>NUCLEOTIDE SEQUENCE [LARGE SCALE GENOMIC DNA]</scope>
    <source>
        <strain evidence="11">CGMCC 1.7693</strain>
    </source>
</reference>
<evidence type="ECO:0000313" key="10">
    <source>
        <dbReference type="EMBL" id="GGP10292.1"/>
    </source>
</evidence>
<dbReference type="InterPro" id="IPR000914">
    <property type="entry name" value="SBP_5_dom"/>
</dbReference>
<comment type="function">
    <text evidence="1">Part of the ABC transporter complex GsiABCD involved in glutathione import. Binds glutathione.</text>
</comment>
<dbReference type="PROSITE" id="PS51257">
    <property type="entry name" value="PROKAR_LIPOPROTEIN"/>
    <property type="match status" value="1"/>
</dbReference>
<dbReference type="Gene3D" id="3.40.190.10">
    <property type="entry name" value="Periplasmic binding protein-like II"/>
    <property type="match status" value="1"/>
</dbReference>
<evidence type="ECO:0000256" key="5">
    <source>
        <dbReference type="ARBA" id="ARBA00022448"/>
    </source>
</evidence>
<dbReference type="EMBL" id="BMLW01000004">
    <property type="protein sequence ID" value="GGP10292.1"/>
    <property type="molecule type" value="Genomic_DNA"/>
</dbReference>